<reference evidence="1" key="1">
    <citation type="submission" date="2015-04" db="UniProtKB">
        <authorList>
            <consortium name="EnsemblPlants"/>
        </authorList>
    </citation>
    <scope>IDENTIFICATION</scope>
</reference>
<dbReference type="Proteomes" id="UP000026961">
    <property type="component" value="Chromosome 12"/>
</dbReference>
<evidence type="ECO:0000313" key="1">
    <source>
        <dbReference type="EnsemblPlants" id="OGLUM12G20180.5"/>
    </source>
</evidence>
<proteinExistence type="predicted"/>
<name>A0A0E0BV33_9ORYZ</name>
<sequence>MSFPCYFPELQPAKVNPSGTSAGGLPYIQGFRAESSMLLLLKLQIHTLSSSFSSSPRVLCWVLAVLGYSYRLQASSLSAGKLTDLQVYTFIPRVLLR</sequence>
<accession>A0A0E0BV33</accession>
<dbReference type="EnsemblPlants" id="OGLUM12G20180.5">
    <property type="protein sequence ID" value="OGLUM12G20180.5"/>
    <property type="gene ID" value="OGLUM12G20180"/>
</dbReference>
<keyword evidence="2" id="KW-1185">Reference proteome</keyword>
<protein>
    <submittedName>
        <fullName evidence="1">Uncharacterized protein</fullName>
    </submittedName>
</protein>
<evidence type="ECO:0000313" key="2">
    <source>
        <dbReference type="Proteomes" id="UP000026961"/>
    </source>
</evidence>
<reference evidence="1" key="2">
    <citation type="submission" date="2018-05" db="EMBL/GenBank/DDBJ databases">
        <title>OgluRS3 (Oryza glumaepatula Reference Sequence Version 3).</title>
        <authorList>
            <person name="Zhang J."/>
            <person name="Kudrna D."/>
            <person name="Lee S."/>
            <person name="Talag J."/>
            <person name="Welchert J."/>
            <person name="Wing R.A."/>
        </authorList>
    </citation>
    <scope>NUCLEOTIDE SEQUENCE [LARGE SCALE GENOMIC DNA]</scope>
</reference>
<dbReference type="HOGENOM" id="CLU_2350166_0_0_1"/>
<dbReference type="Gramene" id="OGLUM12G20180.5">
    <property type="protein sequence ID" value="OGLUM12G20180.5"/>
    <property type="gene ID" value="OGLUM12G20180"/>
</dbReference>
<dbReference type="AlphaFoldDB" id="A0A0E0BV33"/>
<organism evidence="1">
    <name type="scientific">Oryza glumipatula</name>
    <dbReference type="NCBI Taxonomy" id="40148"/>
    <lineage>
        <taxon>Eukaryota</taxon>
        <taxon>Viridiplantae</taxon>
        <taxon>Streptophyta</taxon>
        <taxon>Embryophyta</taxon>
        <taxon>Tracheophyta</taxon>
        <taxon>Spermatophyta</taxon>
        <taxon>Magnoliopsida</taxon>
        <taxon>Liliopsida</taxon>
        <taxon>Poales</taxon>
        <taxon>Poaceae</taxon>
        <taxon>BOP clade</taxon>
        <taxon>Oryzoideae</taxon>
        <taxon>Oryzeae</taxon>
        <taxon>Oryzinae</taxon>
        <taxon>Oryza</taxon>
    </lineage>
</organism>